<dbReference type="Proteomes" id="UP001163046">
    <property type="component" value="Unassembled WGS sequence"/>
</dbReference>
<dbReference type="GO" id="GO:0055037">
    <property type="term" value="C:recycling endosome"/>
    <property type="evidence" value="ECO:0007669"/>
    <property type="project" value="TreeGrafter"/>
</dbReference>
<protein>
    <submittedName>
        <fullName evidence="4">Arp2/3 complex-mediated actin nucleation</fullName>
    </submittedName>
</protein>
<comment type="caution">
    <text evidence="4">The sequence shown here is derived from an EMBL/GenBank/DDBJ whole genome shotgun (WGS) entry which is preliminary data.</text>
</comment>
<dbReference type="OrthoDB" id="307871at2759"/>
<dbReference type="GO" id="GO:0043015">
    <property type="term" value="F:gamma-tubulin binding"/>
    <property type="evidence" value="ECO:0007669"/>
    <property type="project" value="TreeGrafter"/>
</dbReference>
<proteinExistence type="inferred from homology"/>
<evidence type="ECO:0000313" key="4">
    <source>
        <dbReference type="EMBL" id="KAJ7379909.1"/>
    </source>
</evidence>
<dbReference type="InterPro" id="IPR021854">
    <property type="entry name" value="WASH1_WAHD"/>
</dbReference>
<dbReference type="GO" id="GO:0003779">
    <property type="term" value="F:actin binding"/>
    <property type="evidence" value="ECO:0007669"/>
    <property type="project" value="UniProtKB-KW"/>
</dbReference>
<evidence type="ECO:0000259" key="3">
    <source>
        <dbReference type="Pfam" id="PF11945"/>
    </source>
</evidence>
<sequence>MFTNRVAENKERLAAINHRADLAQARIDKIKGIKKATRVFSSAKYPAPEKLQPYKTLYSEESELAEIKRQTYHLKSKFTPVDERTLKEKLQFYNVHLNIKKKQDEMKGEGLGSLPRNLHSVSSLLLFNTTENPYKKYVMLDPLAGAVTKTRSNIEEEEEDIGAAPISITQGEAIDRMTAQNYFYVPNLGDVPEIDVPVYLPDLPGIADDLSYK</sequence>
<dbReference type="EMBL" id="MU826355">
    <property type="protein sequence ID" value="KAJ7379909.1"/>
    <property type="molecule type" value="Genomic_DNA"/>
</dbReference>
<evidence type="ECO:0000313" key="5">
    <source>
        <dbReference type="Proteomes" id="UP001163046"/>
    </source>
</evidence>
<dbReference type="GO" id="GO:0032456">
    <property type="term" value="P:endocytic recycling"/>
    <property type="evidence" value="ECO:0007669"/>
    <property type="project" value="TreeGrafter"/>
</dbReference>
<feature type="domain" description="WASH1 WAHD" evidence="3">
    <location>
        <begin position="2"/>
        <end position="212"/>
    </location>
</feature>
<dbReference type="GO" id="GO:0042147">
    <property type="term" value="P:retrograde transport, endosome to Golgi"/>
    <property type="evidence" value="ECO:0007669"/>
    <property type="project" value="TreeGrafter"/>
</dbReference>
<comment type="similarity">
    <text evidence="1">Belongs to the WASH1 family.</text>
</comment>
<gene>
    <name evidence="4" type="primary">WASHC1</name>
    <name evidence="4" type="ORF">OS493_012669</name>
</gene>
<dbReference type="GO" id="GO:0005769">
    <property type="term" value="C:early endosome"/>
    <property type="evidence" value="ECO:0007669"/>
    <property type="project" value="InterPro"/>
</dbReference>
<keyword evidence="2" id="KW-0009">Actin-binding</keyword>
<keyword evidence="5" id="KW-1185">Reference proteome</keyword>
<dbReference type="PANTHER" id="PTHR23331">
    <property type="entry name" value="CXYORF1"/>
    <property type="match status" value="1"/>
</dbReference>
<dbReference type="GO" id="GO:0043014">
    <property type="term" value="F:alpha-tubulin binding"/>
    <property type="evidence" value="ECO:0007669"/>
    <property type="project" value="InterPro"/>
</dbReference>
<dbReference type="InterPro" id="IPR028290">
    <property type="entry name" value="WASH1"/>
</dbReference>
<accession>A0A9W9ZF95</accession>
<evidence type="ECO:0000256" key="1">
    <source>
        <dbReference type="ARBA" id="ARBA00005602"/>
    </source>
</evidence>
<dbReference type="GO" id="GO:0034314">
    <property type="term" value="P:Arp2/3 complex-mediated actin nucleation"/>
    <property type="evidence" value="ECO:0007669"/>
    <property type="project" value="InterPro"/>
</dbReference>
<dbReference type="AlphaFoldDB" id="A0A9W9ZF95"/>
<dbReference type="GO" id="GO:0071203">
    <property type="term" value="C:WASH complex"/>
    <property type="evidence" value="ECO:0007669"/>
    <property type="project" value="InterPro"/>
</dbReference>
<reference evidence="4" key="1">
    <citation type="submission" date="2023-01" db="EMBL/GenBank/DDBJ databases">
        <title>Genome assembly of the deep-sea coral Lophelia pertusa.</title>
        <authorList>
            <person name="Herrera S."/>
            <person name="Cordes E."/>
        </authorList>
    </citation>
    <scope>NUCLEOTIDE SEQUENCE</scope>
    <source>
        <strain evidence="4">USNM1676648</strain>
        <tissue evidence="4">Polyp</tissue>
    </source>
</reference>
<dbReference type="GO" id="GO:0006887">
    <property type="term" value="P:exocytosis"/>
    <property type="evidence" value="ECO:0007669"/>
    <property type="project" value="TreeGrafter"/>
</dbReference>
<dbReference type="GO" id="GO:0005829">
    <property type="term" value="C:cytosol"/>
    <property type="evidence" value="ECO:0007669"/>
    <property type="project" value="GOC"/>
</dbReference>
<dbReference type="Pfam" id="PF11945">
    <property type="entry name" value="WASH_WAHD"/>
    <property type="match status" value="1"/>
</dbReference>
<organism evidence="4 5">
    <name type="scientific">Desmophyllum pertusum</name>
    <dbReference type="NCBI Taxonomy" id="174260"/>
    <lineage>
        <taxon>Eukaryota</taxon>
        <taxon>Metazoa</taxon>
        <taxon>Cnidaria</taxon>
        <taxon>Anthozoa</taxon>
        <taxon>Hexacorallia</taxon>
        <taxon>Scleractinia</taxon>
        <taxon>Caryophylliina</taxon>
        <taxon>Caryophylliidae</taxon>
        <taxon>Desmophyllum</taxon>
    </lineage>
</organism>
<name>A0A9W9ZF95_9CNID</name>
<dbReference type="PANTHER" id="PTHR23331:SF1">
    <property type="entry name" value="WASH COMPLEX SUBUNIT 1"/>
    <property type="match status" value="1"/>
</dbReference>
<evidence type="ECO:0000256" key="2">
    <source>
        <dbReference type="ARBA" id="ARBA00023203"/>
    </source>
</evidence>